<dbReference type="Gene3D" id="3.40.50.1820">
    <property type="entry name" value="alpha/beta hydrolase"/>
    <property type="match status" value="1"/>
</dbReference>
<dbReference type="InterPro" id="IPR029058">
    <property type="entry name" value="AB_hydrolase_fold"/>
</dbReference>
<dbReference type="NCBIfam" id="TIGR01840">
    <property type="entry name" value="esterase_phb"/>
    <property type="match status" value="1"/>
</dbReference>
<keyword evidence="5" id="KW-1185">Reference proteome</keyword>
<accession>A0A839UC58</accession>
<dbReference type="AlphaFoldDB" id="A0A839UC58"/>
<dbReference type="InterPro" id="IPR010126">
    <property type="entry name" value="Esterase_phb"/>
</dbReference>
<dbReference type="SUPFAM" id="SSF53474">
    <property type="entry name" value="alpha/beta-Hydrolases"/>
    <property type="match status" value="1"/>
</dbReference>
<dbReference type="InterPro" id="IPR050955">
    <property type="entry name" value="Plant_Biomass_Hydrol_Est"/>
</dbReference>
<keyword evidence="1" id="KW-0732">Signal</keyword>
<dbReference type="Proteomes" id="UP000554520">
    <property type="component" value="Unassembled WGS sequence"/>
</dbReference>
<dbReference type="PANTHER" id="PTHR43037">
    <property type="entry name" value="UNNAMED PRODUCT-RELATED"/>
    <property type="match status" value="1"/>
</dbReference>
<gene>
    <name evidence="4" type="ORF">FHS21_005026</name>
</gene>
<keyword evidence="2" id="KW-0378">Hydrolase</keyword>
<dbReference type="PANTHER" id="PTHR43037:SF1">
    <property type="entry name" value="BLL1128 PROTEIN"/>
    <property type="match status" value="1"/>
</dbReference>
<organism evidence="4 5">
    <name type="scientific">Phyllobacterium trifolii</name>
    <dbReference type="NCBI Taxonomy" id="300193"/>
    <lineage>
        <taxon>Bacteria</taxon>
        <taxon>Pseudomonadati</taxon>
        <taxon>Pseudomonadota</taxon>
        <taxon>Alphaproteobacteria</taxon>
        <taxon>Hyphomicrobiales</taxon>
        <taxon>Phyllobacteriaceae</taxon>
        <taxon>Phyllobacterium</taxon>
    </lineage>
</organism>
<name>A0A839UC58_9HYPH</name>
<dbReference type="EMBL" id="JACHXN010000021">
    <property type="protein sequence ID" value="MBB3148578.1"/>
    <property type="molecule type" value="Genomic_DNA"/>
</dbReference>
<dbReference type="GO" id="GO:0005576">
    <property type="term" value="C:extracellular region"/>
    <property type="evidence" value="ECO:0007669"/>
    <property type="project" value="InterPro"/>
</dbReference>
<evidence type="ECO:0000313" key="4">
    <source>
        <dbReference type="EMBL" id="MBB3148578.1"/>
    </source>
</evidence>
<protein>
    <submittedName>
        <fullName evidence="4">Poly(Hydroxyalkanoate) depolymerase family esterase</fullName>
    </submittedName>
</protein>
<comment type="caution">
    <text evidence="4">The sequence shown here is derived from an EMBL/GenBank/DDBJ whole genome shotgun (WGS) entry which is preliminary data.</text>
</comment>
<sequence>MRNIADTINRLNSQRRLAEPTWTKANTRLCILPDFGSNPGDLLAWTYIPKRFQPGSPLVVVLHGCTQTAADYSDGSGWSELADKFGFALLFPEQQRKNNPNLCFNWFATEDTARGQGEVCSISQMIEVLRDRLSTDPAKIYVTGLSAGGAMAAAMLATYPEMFKGGAIIAGLPYGSASSIPEAFDRMRGHGLQESRVLADRIRRASDYQGPWPSISVWHGTADRTVDSLNMEAILGQWRSLHELDQAPITGTVNGHRVRKWSNTEGTTVVEAYTINGMGHGTPIQRVGAHSYGSPRPFMLDVGISSTWHIANSWELLGNERTPIVEQEVNAPAQPERRSPRHANRSVSDVIEDALRKAGLLK</sequence>
<reference evidence="4 5" key="1">
    <citation type="submission" date="2020-08" db="EMBL/GenBank/DDBJ databases">
        <title>Genomic Encyclopedia of Type Strains, Phase III (KMG-III): the genomes of soil and plant-associated and newly described type strains.</title>
        <authorList>
            <person name="Whitman W."/>
        </authorList>
    </citation>
    <scope>NUCLEOTIDE SEQUENCE [LARGE SCALE GENOMIC DNA]</scope>
    <source>
        <strain evidence="4 5">CECT 7015</strain>
    </source>
</reference>
<dbReference type="Pfam" id="PF10503">
    <property type="entry name" value="Esterase_PHB"/>
    <property type="match status" value="1"/>
</dbReference>
<evidence type="ECO:0000256" key="1">
    <source>
        <dbReference type="ARBA" id="ARBA00022729"/>
    </source>
</evidence>
<evidence type="ECO:0000313" key="5">
    <source>
        <dbReference type="Proteomes" id="UP000554520"/>
    </source>
</evidence>
<feature type="region of interest" description="Disordered" evidence="3">
    <location>
        <begin position="329"/>
        <end position="349"/>
    </location>
</feature>
<evidence type="ECO:0000256" key="3">
    <source>
        <dbReference type="SAM" id="MobiDB-lite"/>
    </source>
</evidence>
<dbReference type="RefSeq" id="WP_183664489.1">
    <property type="nucleotide sequence ID" value="NZ_JACHXN010000021.1"/>
</dbReference>
<dbReference type="GO" id="GO:0016787">
    <property type="term" value="F:hydrolase activity"/>
    <property type="evidence" value="ECO:0007669"/>
    <property type="project" value="UniProtKB-KW"/>
</dbReference>
<proteinExistence type="predicted"/>
<evidence type="ECO:0000256" key="2">
    <source>
        <dbReference type="ARBA" id="ARBA00022801"/>
    </source>
</evidence>